<evidence type="ECO:0000259" key="2">
    <source>
        <dbReference type="Pfam" id="PF19878"/>
    </source>
</evidence>
<gene>
    <name evidence="3" type="ORF">T9R20_16060</name>
</gene>
<protein>
    <submittedName>
        <fullName evidence="3">DUF6351 family protein</fullName>
    </submittedName>
</protein>
<proteinExistence type="predicted"/>
<dbReference type="Pfam" id="PF19878">
    <property type="entry name" value="DUF6351"/>
    <property type="match status" value="1"/>
</dbReference>
<organism evidence="3 4">
    <name type="scientific">Microbacterium invictum</name>
    <dbReference type="NCBI Taxonomy" id="515415"/>
    <lineage>
        <taxon>Bacteria</taxon>
        <taxon>Bacillati</taxon>
        <taxon>Actinomycetota</taxon>
        <taxon>Actinomycetes</taxon>
        <taxon>Micrococcales</taxon>
        <taxon>Microbacteriaceae</taxon>
        <taxon>Microbacterium</taxon>
    </lineage>
</organism>
<dbReference type="RefSeq" id="WP_322410342.1">
    <property type="nucleotide sequence ID" value="NZ_CP139779.1"/>
</dbReference>
<feature type="signal peptide" evidence="1">
    <location>
        <begin position="1"/>
        <end position="30"/>
    </location>
</feature>
<keyword evidence="1" id="KW-0732">Signal</keyword>
<dbReference type="Proteomes" id="UP001324533">
    <property type="component" value="Chromosome"/>
</dbReference>
<feature type="domain" description="DUF6351" evidence="2">
    <location>
        <begin position="37"/>
        <end position="685"/>
    </location>
</feature>
<name>A0ABZ0VEF1_9MICO</name>
<dbReference type="EMBL" id="CP139779">
    <property type="protein sequence ID" value="WQB70192.1"/>
    <property type="molecule type" value="Genomic_DNA"/>
</dbReference>
<accession>A0ABZ0VEF1</accession>
<evidence type="ECO:0000313" key="3">
    <source>
        <dbReference type="EMBL" id="WQB70192.1"/>
    </source>
</evidence>
<reference evidence="3 4" key="1">
    <citation type="submission" date="2023-06" db="EMBL/GenBank/DDBJ databases">
        <title>Rock-solubilizing bacteria, Microbacterium invictum, promotes re-establishment of vegetation in rocky wasteland by accelerating rock bio-weathering and reshaping soil bacterial community.</title>
        <authorList>
            <person name="Liu C."/>
        </authorList>
    </citation>
    <scope>NUCLEOTIDE SEQUENCE [LARGE SCALE GENOMIC DNA]</scope>
    <source>
        <strain evidence="3 4">X-18</strain>
    </source>
</reference>
<evidence type="ECO:0000313" key="4">
    <source>
        <dbReference type="Proteomes" id="UP001324533"/>
    </source>
</evidence>
<dbReference type="InterPro" id="IPR045556">
    <property type="entry name" value="DUF6351"/>
</dbReference>
<keyword evidence="4" id="KW-1185">Reference proteome</keyword>
<feature type="chain" id="PRO_5047195926" evidence="1">
    <location>
        <begin position="31"/>
        <end position="955"/>
    </location>
</feature>
<dbReference type="Gene3D" id="2.60.40.2700">
    <property type="match status" value="3"/>
</dbReference>
<sequence length="955" mass="100458">MTSARARLWACTTATVALLASVLTPVAAFAAPPDAAIEVLSGRADSVSGGDALIGISGVTDEVRVTAAGADVTAAFAPLDGRLVGEVTDLPIGVSEITVTSGSGGELASLEIENHPITGPVFSGPQHPMYCTASGAPWNLGPVDEDCHVEAAVVSYRYRTTGGQFANYPTDGSTPADVATTTTIEGDTVPYVVRIERGTINRAVYETAMLHQPTDPEPTPFASPAGWNGRLAYTFGGACGVGYWQGSSTGGVENDLLLSRGYAVASATFNVYAQNCNDVTSAETAMMVKEHVVEQLGPVTYTIGSGGSAGTMQQLLLSNNYPGILDGVLGEIGYPDERSTTIGGHDCRGLLGYWNSPAGAGWTDAQKLAVTGHATTGTCFGFTFFDGVDDPNRGCNAAIPVEDRWSPTNPDGLRCTIADMVKNVYGTDEQGRGLRVEPDNVGVQYGLNALADGVITPQQFLSLNENIGGIDVDGARTAERSEASVEAIERAFATGRVNMMTGGLETIPVIEIRNYTDPTGDFHERYRSAIIRERMLQAWGDADTHVNWTGPNNGPATAAMRAEALTQLEAWLDAIVEAGGPGDRARTVAARPADLTDGCFDAQGGFITEVLDYDDPTTACNTLYPYHSQPRAEAGLPLSAEVLKCELTEPSRSDYPEMTDDEWNRLTALFDTGVCDYTQPSQGYTELEGTWLDFGDTEVAALDGVGITGNARLGAELTATGSSSTAEATLSYQWFADGQPIEGATGATYVVEPGVAGAVITVRVTASAPGFVDRSIVSDPTLRALQATTPTIEGTPAVGERLTAVPGAWTEGARLTYQWYVGDRAIRGQNSATLKVSAAYLRQPISVEVTGALDGYDTVTLRSEPTLKTALATEGFVIGLPWVGARVTGVAGVWTPGTSISYQWLRDGEPIAGATGRQYTLTRDDRGASISVAVTGTLDGYPTVTLESRNAVRLR</sequence>
<evidence type="ECO:0000256" key="1">
    <source>
        <dbReference type="SAM" id="SignalP"/>
    </source>
</evidence>